<dbReference type="EMBL" id="PDVW01000006">
    <property type="protein sequence ID" value="POY50578.1"/>
    <property type="molecule type" value="Genomic_DNA"/>
</dbReference>
<evidence type="ECO:0000313" key="6">
    <source>
        <dbReference type="EMBL" id="QPK14429.1"/>
    </source>
</evidence>
<dbReference type="Proteomes" id="UP000237284">
    <property type="component" value="Chromosome"/>
</dbReference>
<dbReference type="Gene3D" id="3.20.20.70">
    <property type="entry name" value="Aldolase class I"/>
    <property type="match status" value="1"/>
</dbReference>
<dbReference type="PANTHER" id="PTHR22893:SF91">
    <property type="entry name" value="NADPH DEHYDROGENASE 2-RELATED"/>
    <property type="match status" value="1"/>
</dbReference>
<proteinExistence type="inferred from homology"/>
<reference evidence="5" key="1">
    <citation type="submission" date="2017-12" db="EMBL/GenBank/DDBJ databases">
        <title>First report on the novel genomospecies/subspecies of Pectobacterium carotovorum in Russia.</title>
        <authorList>
            <person name="Shirshikov F.V."/>
            <person name="Miroshnikov K."/>
            <person name="Toshakov S.V."/>
            <person name="Kabanova A.P."/>
            <person name="Barannik A.P."/>
            <person name="Shneider M."/>
            <person name="Ignatov A.N."/>
            <person name="Miroshnikov K.A."/>
        </authorList>
    </citation>
    <scope>NUCLEOTIDE SEQUENCE [LARGE SCALE GENOMIC DNA]</scope>
    <source>
        <strain evidence="5">F131</strain>
    </source>
</reference>
<dbReference type="GO" id="GO:0016628">
    <property type="term" value="F:oxidoreductase activity, acting on the CH-CH group of donors, NAD or NADP as acceptor"/>
    <property type="evidence" value="ECO:0007669"/>
    <property type="project" value="UniProtKB-ARBA"/>
</dbReference>
<dbReference type="EMBL" id="CP065030">
    <property type="protein sequence ID" value="QPK14429.1"/>
    <property type="molecule type" value="Genomic_DNA"/>
</dbReference>
<comment type="similarity">
    <text evidence="2">Belongs to the NADH:flavin oxidoreductase/NADH oxidase family.</text>
</comment>
<evidence type="ECO:0000313" key="7">
    <source>
        <dbReference type="Proteomes" id="UP000237284"/>
    </source>
</evidence>
<dbReference type="InterPro" id="IPR013785">
    <property type="entry name" value="Aldolase_TIM"/>
</dbReference>
<dbReference type="FunFam" id="3.20.20.70:FF:000059">
    <property type="entry name" value="N-ethylmaleimide reductase, FMN-linked"/>
    <property type="match status" value="1"/>
</dbReference>
<dbReference type="GO" id="GO:0005829">
    <property type="term" value="C:cytosol"/>
    <property type="evidence" value="ECO:0007669"/>
    <property type="project" value="UniProtKB-ARBA"/>
</dbReference>
<dbReference type="CDD" id="cd02933">
    <property type="entry name" value="OYE_like_FMN"/>
    <property type="match status" value="1"/>
</dbReference>
<gene>
    <name evidence="6" type="ORF">F131LOC_013655</name>
    <name evidence="5" type="ORF">F131LOC_01460</name>
</gene>
<dbReference type="GO" id="GO:0010181">
    <property type="term" value="F:FMN binding"/>
    <property type="evidence" value="ECO:0007669"/>
    <property type="project" value="InterPro"/>
</dbReference>
<evidence type="ECO:0000256" key="3">
    <source>
        <dbReference type="ARBA" id="ARBA00023002"/>
    </source>
</evidence>
<comment type="cofactor">
    <cofactor evidence="1">
        <name>FMN</name>
        <dbReference type="ChEBI" id="CHEBI:58210"/>
    </cofactor>
</comment>
<protein>
    <submittedName>
        <fullName evidence="6">Alkene reductase</fullName>
    </submittedName>
    <submittedName>
        <fullName evidence="5">Flavocytochrome c</fullName>
    </submittedName>
</protein>
<dbReference type="RefSeq" id="WP_103971246.1">
    <property type="nucleotide sequence ID" value="NZ_CP065030.1"/>
</dbReference>
<feature type="domain" description="NADH:flavin oxidoreductase/NADH oxidase N-terminal" evidence="4">
    <location>
        <begin position="3"/>
        <end position="342"/>
    </location>
</feature>
<sequence>MDKLFTAFTVGDTALTNRIAMAPMTRSRARQGDTADELTATYYQQRASAGLIITEGAQISVQGQGYLFTPGIYNDEQVKGWEKTTRAVHERHGKIFIQLWHVGRISHTSLQNDGNAPVSSVAVRAQHSTCYAWDEKGQPGPVPVTTPRALTAAEIAAVVQDYVTAAENAIRAGFDGVEIHAANGYLLEQFINGGLNTRDDEYGGAPIENRLRFVLEVTDAVSRAIGSEKTGIRLAPFGRLFDMHAFEGEEDTWLQLAAKLGERTLAYVHLSDQKTLGQQAIPDGFVEKFRAAYDGTLVIAGGFDKQSAEAYLQEGKADLIAFGRPYIANPDLAERMANDWPLNDVNRATLYGGTEEGYTDYPFYSDVADDKK</sequence>
<dbReference type="AlphaFoldDB" id="A0A855MMQ7"/>
<name>A0A855MMQ7_9GAMM</name>
<reference evidence="6 7" key="2">
    <citation type="submission" date="2020-11" db="EMBL/GenBank/DDBJ databases">
        <title>Complete genome sequence of Pectobacterium versatile F131.</title>
        <authorList>
            <person name="Shirshikov F.V."/>
            <person name="Miroshnikov K."/>
            <person name="Toshakov S.V."/>
            <person name="Kabanova A.P."/>
            <person name="Barannik A.P."/>
            <person name="Shneider M."/>
            <person name="Ignatov A.N."/>
            <person name="Miroshnikov K.A."/>
            <person name="Mikhailova Y.V."/>
            <person name="Shelenkov A."/>
            <person name="Yanushevich Y.G."/>
            <person name="Evseev P.V."/>
        </authorList>
    </citation>
    <scope>NUCLEOTIDE SEQUENCE [LARGE SCALE GENOMIC DNA]</scope>
    <source>
        <strain evidence="6 7">F131</strain>
    </source>
</reference>
<organism evidence="5">
    <name type="scientific">Pectobacterium versatile</name>
    <dbReference type="NCBI Taxonomy" id="2488639"/>
    <lineage>
        <taxon>Bacteria</taxon>
        <taxon>Pseudomonadati</taxon>
        <taxon>Pseudomonadota</taxon>
        <taxon>Gammaproteobacteria</taxon>
        <taxon>Enterobacterales</taxon>
        <taxon>Pectobacteriaceae</taxon>
        <taxon>Pectobacterium</taxon>
    </lineage>
</organism>
<evidence type="ECO:0000259" key="4">
    <source>
        <dbReference type="Pfam" id="PF00724"/>
    </source>
</evidence>
<dbReference type="PANTHER" id="PTHR22893">
    <property type="entry name" value="NADH OXIDOREDUCTASE-RELATED"/>
    <property type="match status" value="1"/>
</dbReference>
<evidence type="ECO:0000256" key="1">
    <source>
        <dbReference type="ARBA" id="ARBA00001917"/>
    </source>
</evidence>
<keyword evidence="3" id="KW-0560">Oxidoreductase</keyword>
<dbReference type="InterPro" id="IPR045247">
    <property type="entry name" value="Oye-like"/>
</dbReference>
<accession>A0A855MMQ7</accession>
<dbReference type="InterPro" id="IPR001155">
    <property type="entry name" value="OxRdtase_FMN_N"/>
</dbReference>
<dbReference type="SUPFAM" id="SSF51395">
    <property type="entry name" value="FMN-linked oxidoreductases"/>
    <property type="match status" value="1"/>
</dbReference>
<dbReference type="Pfam" id="PF00724">
    <property type="entry name" value="Oxidored_FMN"/>
    <property type="match status" value="1"/>
</dbReference>
<evidence type="ECO:0000313" key="5">
    <source>
        <dbReference type="EMBL" id="POY50578.1"/>
    </source>
</evidence>
<evidence type="ECO:0000256" key="2">
    <source>
        <dbReference type="ARBA" id="ARBA00005979"/>
    </source>
</evidence>